<evidence type="ECO:0000313" key="1">
    <source>
        <dbReference type="EMBL" id="RZF33699.1"/>
    </source>
</evidence>
<protein>
    <submittedName>
        <fullName evidence="1">Uncharacterized protein</fullName>
    </submittedName>
</protein>
<dbReference type="GO" id="GO:0008593">
    <property type="term" value="P:regulation of Notch signaling pathway"/>
    <property type="evidence" value="ECO:0007669"/>
    <property type="project" value="TreeGrafter"/>
</dbReference>
<dbReference type="Proteomes" id="UP000291343">
    <property type="component" value="Unassembled WGS sequence"/>
</dbReference>
<evidence type="ECO:0000313" key="2">
    <source>
        <dbReference type="Proteomes" id="UP000291343"/>
    </source>
</evidence>
<dbReference type="PANTHER" id="PTHR10241">
    <property type="entry name" value="LETHAL 2 GIANT LARVAE PROTEIN"/>
    <property type="match status" value="1"/>
</dbReference>
<dbReference type="GO" id="GO:0019905">
    <property type="term" value="F:syntaxin binding"/>
    <property type="evidence" value="ECO:0007669"/>
    <property type="project" value="TreeGrafter"/>
</dbReference>
<dbReference type="Gene3D" id="2.130.10.10">
    <property type="entry name" value="YVTN repeat-like/Quinoprotein amine dehydrogenase"/>
    <property type="match status" value="1"/>
</dbReference>
<dbReference type="GO" id="GO:0051294">
    <property type="term" value="P:establishment of spindle orientation"/>
    <property type="evidence" value="ECO:0007669"/>
    <property type="project" value="TreeGrafter"/>
</dbReference>
<dbReference type="PANTHER" id="PTHR10241:SF29">
    <property type="entry name" value="LETHAL(2) GIANT LARVAE PROTEIN"/>
    <property type="match status" value="1"/>
</dbReference>
<dbReference type="PROSITE" id="PS00678">
    <property type="entry name" value="WD_REPEATS_1"/>
    <property type="match status" value="1"/>
</dbReference>
<dbReference type="GO" id="GO:0032878">
    <property type="term" value="P:regulation of establishment or maintenance of cell polarity"/>
    <property type="evidence" value="ECO:0007669"/>
    <property type="project" value="TreeGrafter"/>
</dbReference>
<dbReference type="SMR" id="A0A482WJK6"/>
<dbReference type="EMBL" id="QKKF02033611">
    <property type="protein sequence ID" value="RZF33699.1"/>
    <property type="molecule type" value="Genomic_DNA"/>
</dbReference>
<dbReference type="InParanoid" id="A0A482WJK6"/>
<dbReference type="SUPFAM" id="SSF50978">
    <property type="entry name" value="WD40 repeat-like"/>
    <property type="match status" value="1"/>
</dbReference>
<dbReference type="GO" id="GO:0005096">
    <property type="term" value="F:GTPase activator activity"/>
    <property type="evidence" value="ECO:0007669"/>
    <property type="project" value="TreeGrafter"/>
</dbReference>
<name>A0A482WJK6_LAOST</name>
<sequence>SDCSVGKPGVEFYGHHTTSDHHITHLLFVPNEGRLISLCDDNSLHLWEINDTSMEEVKANKLEG</sequence>
<dbReference type="STRING" id="195883.A0A482WJK6"/>
<dbReference type="GO" id="GO:0005886">
    <property type="term" value="C:plasma membrane"/>
    <property type="evidence" value="ECO:0007669"/>
    <property type="project" value="TreeGrafter"/>
</dbReference>
<feature type="non-terminal residue" evidence="1">
    <location>
        <position position="1"/>
    </location>
</feature>
<dbReference type="OrthoDB" id="19944at2759"/>
<keyword evidence="2" id="KW-1185">Reference proteome</keyword>
<dbReference type="GO" id="GO:0045159">
    <property type="term" value="F:myosin II binding"/>
    <property type="evidence" value="ECO:0007669"/>
    <property type="project" value="TreeGrafter"/>
</dbReference>
<dbReference type="GO" id="GO:0030866">
    <property type="term" value="P:cortical actin cytoskeleton organization"/>
    <property type="evidence" value="ECO:0007669"/>
    <property type="project" value="TreeGrafter"/>
</dbReference>
<dbReference type="InterPro" id="IPR015943">
    <property type="entry name" value="WD40/YVTN_repeat-like_dom_sf"/>
</dbReference>
<dbReference type="GO" id="GO:0006893">
    <property type="term" value="P:Golgi to plasma membrane transport"/>
    <property type="evidence" value="ECO:0007669"/>
    <property type="project" value="TreeGrafter"/>
</dbReference>
<proteinExistence type="predicted"/>
<dbReference type="AlphaFoldDB" id="A0A482WJK6"/>
<reference evidence="1 2" key="1">
    <citation type="journal article" date="2017" name="Gigascience">
        <title>Genome sequence of the small brown planthopper, Laodelphax striatellus.</title>
        <authorList>
            <person name="Zhu J."/>
            <person name="Jiang F."/>
            <person name="Wang X."/>
            <person name="Yang P."/>
            <person name="Bao Y."/>
            <person name="Zhao W."/>
            <person name="Wang W."/>
            <person name="Lu H."/>
            <person name="Wang Q."/>
            <person name="Cui N."/>
            <person name="Li J."/>
            <person name="Chen X."/>
            <person name="Luo L."/>
            <person name="Yu J."/>
            <person name="Kang L."/>
            <person name="Cui F."/>
        </authorList>
    </citation>
    <scope>NUCLEOTIDE SEQUENCE [LARGE SCALE GENOMIC DNA]</scope>
    <source>
        <strain evidence="1">Lst14</strain>
    </source>
</reference>
<dbReference type="GO" id="GO:0030864">
    <property type="term" value="C:cortical actin cytoskeleton"/>
    <property type="evidence" value="ECO:0007669"/>
    <property type="project" value="TreeGrafter"/>
</dbReference>
<dbReference type="InterPro" id="IPR019775">
    <property type="entry name" value="WD40_repeat_CS"/>
</dbReference>
<accession>A0A482WJK6</accession>
<comment type="caution">
    <text evidence="1">The sequence shown here is derived from an EMBL/GenBank/DDBJ whole genome shotgun (WGS) entry which is preliminary data.</text>
</comment>
<feature type="non-terminal residue" evidence="1">
    <location>
        <position position="64"/>
    </location>
</feature>
<dbReference type="InterPro" id="IPR036322">
    <property type="entry name" value="WD40_repeat_dom_sf"/>
</dbReference>
<gene>
    <name evidence="1" type="ORF">LSTR_LSTR017154</name>
</gene>
<organism evidence="1 2">
    <name type="scientific">Laodelphax striatellus</name>
    <name type="common">Small brown planthopper</name>
    <name type="synonym">Delphax striatella</name>
    <dbReference type="NCBI Taxonomy" id="195883"/>
    <lineage>
        <taxon>Eukaryota</taxon>
        <taxon>Metazoa</taxon>
        <taxon>Ecdysozoa</taxon>
        <taxon>Arthropoda</taxon>
        <taxon>Hexapoda</taxon>
        <taxon>Insecta</taxon>
        <taxon>Pterygota</taxon>
        <taxon>Neoptera</taxon>
        <taxon>Paraneoptera</taxon>
        <taxon>Hemiptera</taxon>
        <taxon>Auchenorrhyncha</taxon>
        <taxon>Fulgoroidea</taxon>
        <taxon>Delphacidae</taxon>
        <taxon>Criomorphinae</taxon>
        <taxon>Laodelphax</taxon>
    </lineage>
</organism>